<comment type="caution">
    <text evidence="2">The sequence shown here is derived from an EMBL/GenBank/DDBJ whole genome shotgun (WGS) entry which is preliminary data.</text>
</comment>
<keyword evidence="1" id="KW-1133">Transmembrane helix</keyword>
<proteinExistence type="predicted"/>
<protein>
    <submittedName>
        <fullName evidence="2">Uncharacterized protein</fullName>
    </submittedName>
</protein>
<reference evidence="2" key="1">
    <citation type="journal article" date="2022" name="Int. J. Mol. Sci.">
        <title>Draft Genome of Tanacetum Coccineum: Genomic Comparison of Closely Related Tanacetum-Family Plants.</title>
        <authorList>
            <person name="Yamashiro T."/>
            <person name="Shiraishi A."/>
            <person name="Nakayama K."/>
            <person name="Satake H."/>
        </authorList>
    </citation>
    <scope>NUCLEOTIDE SEQUENCE</scope>
</reference>
<keyword evidence="1" id="KW-0472">Membrane</keyword>
<reference evidence="2" key="2">
    <citation type="submission" date="2022-01" db="EMBL/GenBank/DDBJ databases">
        <authorList>
            <person name="Yamashiro T."/>
            <person name="Shiraishi A."/>
            <person name="Satake H."/>
            <person name="Nakayama K."/>
        </authorList>
    </citation>
    <scope>NUCLEOTIDE SEQUENCE</scope>
</reference>
<gene>
    <name evidence="2" type="ORF">Tco_0988856</name>
</gene>
<organism evidence="2 3">
    <name type="scientific">Tanacetum coccineum</name>
    <dbReference type="NCBI Taxonomy" id="301880"/>
    <lineage>
        <taxon>Eukaryota</taxon>
        <taxon>Viridiplantae</taxon>
        <taxon>Streptophyta</taxon>
        <taxon>Embryophyta</taxon>
        <taxon>Tracheophyta</taxon>
        <taxon>Spermatophyta</taxon>
        <taxon>Magnoliopsida</taxon>
        <taxon>eudicotyledons</taxon>
        <taxon>Gunneridae</taxon>
        <taxon>Pentapetalae</taxon>
        <taxon>asterids</taxon>
        <taxon>campanulids</taxon>
        <taxon>Asterales</taxon>
        <taxon>Asteraceae</taxon>
        <taxon>Asteroideae</taxon>
        <taxon>Anthemideae</taxon>
        <taxon>Anthemidinae</taxon>
        <taxon>Tanacetum</taxon>
    </lineage>
</organism>
<feature type="transmembrane region" description="Helical" evidence="1">
    <location>
        <begin position="184"/>
        <end position="203"/>
    </location>
</feature>
<evidence type="ECO:0000313" key="3">
    <source>
        <dbReference type="Proteomes" id="UP001151760"/>
    </source>
</evidence>
<dbReference type="Proteomes" id="UP001151760">
    <property type="component" value="Unassembled WGS sequence"/>
</dbReference>
<evidence type="ECO:0000256" key="1">
    <source>
        <dbReference type="SAM" id="Phobius"/>
    </source>
</evidence>
<accession>A0ABQ5ETH1</accession>
<name>A0ABQ5ETH1_9ASTR</name>
<sequence length="269" mass="30994">MKMEILLELTSNKLMVNPHGFEGIFKDGDGVKELQERCIIKAFKLSNQERYEHVGLKVTSSQDCKVYKIAKRSLAWLMDLKNTLAEYMTLSGADNRPPMLDKHMYDSWKSQMELYMENREHRRMILEKIQADCDIKATNIILQGLPADIYSLVNHHRVAKDLWERVQLLMWRGRVDIDIFQADLLFFFILFSFVVMGVTLLLGMDHEGIDRTMDHGLRIAGSGSCYSIGDGLQHCVNFVGHLILLLFEIGFKLGQSSVLRCHEVGYQSF</sequence>
<keyword evidence="3" id="KW-1185">Reference proteome</keyword>
<dbReference type="EMBL" id="BQNB010016619">
    <property type="protein sequence ID" value="GJT53802.1"/>
    <property type="molecule type" value="Genomic_DNA"/>
</dbReference>
<keyword evidence="1" id="KW-0812">Transmembrane</keyword>
<evidence type="ECO:0000313" key="2">
    <source>
        <dbReference type="EMBL" id="GJT53802.1"/>
    </source>
</evidence>